<proteinExistence type="predicted"/>
<protein>
    <recommendedName>
        <fullName evidence="3">Reverse transcriptase domain-containing protein</fullName>
    </recommendedName>
</protein>
<reference evidence="2" key="1">
    <citation type="submission" date="2023-11" db="UniProtKB">
        <authorList>
            <consortium name="WormBaseParasite"/>
        </authorList>
    </citation>
    <scope>IDENTIFICATION</scope>
</reference>
<accession>A0AA85ACG7</accession>
<name>A0AA85ACG7_9TREM</name>
<evidence type="ECO:0000313" key="1">
    <source>
        <dbReference type="Proteomes" id="UP000050790"/>
    </source>
</evidence>
<dbReference type="WBParaSite" id="SMRG1_7730.1">
    <property type="protein sequence ID" value="SMRG1_7730.1"/>
    <property type="gene ID" value="SMRG1_7730"/>
</dbReference>
<evidence type="ECO:0000313" key="2">
    <source>
        <dbReference type="WBParaSite" id="SMRG1_7730.1"/>
    </source>
</evidence>
<dbReference type="Proteomes" id="UP000050790">
    <property type="component" value="Unassembled WGS sequence"/>
</dbReference>
<dbReference type="PANTHER" id="PTHR33332">
    <property type="entry name" value="REVERSE TRANSCRIPTASE DOMAIN-CONTAINING PROTEIN"/>
    <property type="match status" value="1"/>
</dbReference>
<sequence>MSFLLYVNDLPRLLSSPVLLYADNVSIWRAIKSKGDSLELQNDLEKLSEWSQTWKLQINTSKCIVMHIGHHGTDTYRMNNIELSVVQTNNDLGITVSQDLKTTAHCRAIAAKGFRALSLIRRAFNHVDANLSDFAYSIRASQTRVLHTSGQPMSIKRQLAFGKGSQNSN</sequence>
<dbReference type="AlphaFoldDB" id="A0AA85ACG7"/>
<organism evidence="1 2">
    <name type="scientific">Schistosoma margrebowiei</name>
    <dbReference type="NCBI Taxonomy" id="48269"/>
    <lineage>
        <taxon>Eukaryota</taxon>
        <taxon>Metazoa</taxon>
        <taxon>Spiralia</taxon>
        <taxon>Lophotrochozoa</taxon>
        <taxon>Platyhelminthes</taxon>
        <taxon>Trematoda</taxon>
        <taxon>Digenea</taxon>
        <taxon>Strigeidida</taxon>
        <taxon>Schistosomatoidea</taxon>
        <taxon>Schistosomatidae</taxon>
        <taxon>Schistosoma</taxon>
    </lineage>
</organism>
<evidence type="ECO:0008006" key="3">
    <source>
        <dbReference type="Google" id="ProtNLM"/>
    </source>
</evidence>